<dbReference type="OrthoDB" id="5241646at2"/>
<feature type="transmembrane region" description="Helical" evidence="7">
    <location>
        <begin position="115"/>
        <end position="135"/>
    </location>
</feature>
<evidence type="ECO:0000256" key="7">
    <source>
        <dbReference type="SAM" id="Phobius"/>
    </source>
</evidence>
<feature type="compositionally biased region" description="Polar residues" evidence="6">
    <location>
        <begin position="644"/>
        <end position="660"/>
    </location>
</feature>
<evidence type="ECO:0000256" key="5">
    <source>
        <dbReference type="ARBA" id="ARBA00023136"/>
    </source>
</evidence>
<feature type="transmembrane region" description="Helical" evidence="7">
    <location>
        <begin position="564"/>
        <end position="588"/>
    </location>
</feature>
<evidence type="ECO:0000256" key="3">
    <source>
        <dbReference type="ARBA" id="ARBA00022692"/>
    </source>
</evidence>
<feature type="transmembrane region" description="Helical" evidence="7">
    <location>
        <begin position="35"/>
        <end position="54"/>
    </location>
</feature>
<feature type="transmembrane region" description="Helical" evidence="7">
    <location>
        <begin position="409"/>
        <end position="427"/>
    </location>
</feature>
<dbReference type="InParanoid" id="A0A7L4YS68"/>
<evidence type="ECO:0000313" key="9">
    <source>
        <dbReference type="Proteomes" id="UP000463857"/>
    </source>
</evidence>
<evidence type="ECO:0000256" key="6">
    <source>
        <dbReference type="SAM" id="MobiDB-lite"/>
    </source>
</evidence>
<evidence type="ECO:0000313" key="8">
    <source>
        <dbReference type="EMBL" id="QHC01639.1"/>
    </source>
</evidence>
<feature type="transmembrane region" description="Helical" evidence="7">
    <location>
        <begin position="339"/>
        <end position="359"/>
    </location>
</feature>
<dbReference type="RefSeq" id="WP_159546774.1">
    <property type="nucleotide sequence ID" value="NZ_CP047156.1"/>
</dbReference>
<feature type="transmembrane region" description="Helical" evidence="7">
    <location>
        <begin position="243"/>
        <end position="264"/>
    </location>
</feature>
<dbReference type="Proteomes" id="UP000463857">
    <property type="component" value="Chromosome"/>
</dbReference>
<dbReference type="EMBL" id="CP047156">
    <property type="protein sequence ID" value="QHC01639.1"/>
    <property type="molecule type" value="Genomic_DNA"/>
</dbReference>
<dbReference type="AlphaFoldDB" id="A0A7L4YS68"/>
<feature type="transmembrane region" description="Helical" evidence="7">
    <location>
        <begin position="276"/>
        <end position="299"/>
    </location>
</feature>
<feature type="transmembrane region" description="Helical" evidence="7">
    <location>
        <begin position="210"/>
        <end position="231"/>
    </location>
</feature>
<feature type="transmembrane region" description="Helical" evidence="7">
    <location>
        <begin position="490"/>
        <end position="507"/>
    </location>
</feature>
<feature type="transmembrane region" description="Helical" evidence="7">
    <location>
        <begin position="75"/>
        <end position="95"/>
    </location>
</feature>
<keyword evidence="5 7" id="KW-0472">Membrane</keyword>
<protein>
    <submittedName>
        <fullName evidence="8">Cytochrome c oxidase assembly protein</fullName>
    </submittedName>
</protein>
<comment type="subcellular location">
    <subcellularLocation>
        <location evidence="1">Cell membrane</location>
        <topology evidence="1">Multi-pass membrane protein</topology>
    </subcellularLocation>
</comment>
<sequence>MATTLSLGEVGYDRRGFAGLTTGVITSVLRSLADFTGWLVVGSLICGLFVIGLTKSRDLPLRGSFELRLLRITSGWWAVLSLLMVGAEAADANGVPLSEALSPEVMLSLVPETDYARAWLLCFACATIVFILSTVASLWRHLLVPLVLSMIGVLAPVVVGSILVGPDHDFGSDGGTILAVISAAALGSVVTLTLRLACGRDLDMVAARRLATLGTIAMPVALASEVLVVWFKLAGSPITGGLAGQISMVRLACLAVLTALAFWLRHVVRRAEGVTASMRIAVLVAGLVAAVSLGGQIAMTRFLSPQYYVPTSITEIFLGFNVPEAPTAGELFGHWRINVLFAVLAAAGLISYGAALWRLRRRGDAWPVGRTVSWVLGWAIIVFATSSGFGRYSAPDFGVHMIVHMSLNMVGPLFLVMGGAITLFLRASTPSRTAGPHEMITSALNSPALGRLYHPLLVFALFVGSYYALYLTPLFGNLIRYHWAHQAMNIHFLVVGYLFFGLAIGVDRTPRQLPHVGKLGFVFAAMPFHAFFGVALMSTSAIIAEEFYNYLDLPWMDLTASQRMGGGVAWAGSEIPLLIVVIALVAQWSRLDNREAKRKDRHYDSGLDTEYDAYNEMLRSLSDRDGGAGAARGASPARGPVPSATGSSPTDTTTGKSEQP</sequence>
<name>A0A7L4YS68_9ACTN</name>
<evidence type="ECO:0000256" key="1">
    <source>
        <dbReference type="ARBA" id="ARBA00004651"/>
    </source>
</evidence>
<feature type="compositionally biased region" description="Low complexity" evidence="6">
    <location>
        <begin position="631"/>
        <end position="640"/>
    </location>
</feature>
<feature type="transmembrane region" description="Helical" evidence="7">
    <location>
        <begin position="448"/>
        <end position="470"/>
    </location>
</feature>
<organism evidence="8 9">
    <name type="scientific">Epidermidibacterium keratini</name>
    <dbReference type="NCBI Taxonomy" id="1891644"/>
    <lineage>
        <taxon>Bacteria</taxon>
        <taxon>Bacillati</taxon>
        <taxon>Actinomycetota</taxon>
        <taxon>Actinomycetes</taxon>
        <taxon>Sporichthyales</taxon>
        <taxon>Sporichthyaceae</taxon>
        <taxon>Epidermidibacterium</taxon>
    </lineage>
</organism>
<evidence type="ECO:0000256" key="4">
    <source>
        <dbReference type="ARBA" id="ARBA00022989"/>
    </source>
</evidence>
<keyword evidence="3 7" id="KW-0812">Transmembrane</keyword>
<dbReference type="InterPro" id="IPR019108">
    <property type="entry name" value="Caa3_assmbl_CtaG-rel"/>
</dbReference>
<keyword evidence="9" id="KW-1185">Reference proteome</keyword>
<proteinExistence type="predicted"/>
<gene>
    <name evidence="8" type="ORF">EK0264_15970</name>
</gene>
<keyword evidence="4 7" id="KW-1133">Transmembrane helix</keyword>
<feature type="transmembrane region" description="Helical" evidence="7">
    <location>
        <begin position="142"/>
        <end position="164"/>
    </location>
</feature>
<dbReference type="KEGG" id="eke:EK0264_15970"/>
<feature type="transmembrane region" description="Helical" evidence="7">
    <location>
        <begin position="519"/>
        <end position="544"/>
    </location>
</feature>
<evidence type="ECO:0000256" key="2">
    <source>
        <dbReference type="ARBA" id="ARBA00022475"/>
    </source>
</evidence>
<reference evidence="8 9" key="1">
    <citation type="journal article" date="2018" name="Int. J. Syst. Evol. Microbiol.">
        <title>Epidermidibacterium keratini gen. nov., sp. nov., a member of the family Sporichthyaceae, isolated from keratin epidermis.</title>
        <authorList>
            <person name="Lee D.G."/>
            <person name="Trujillo M.E."/>
            <person name="Kang S."/>
            <person name="Nam J.J."/>
            <person name="Kim Y.J."/>
        </authorList>
    </citation>
    <scope>NUCLEOTIDE SEQUENCE [LARGE SCALE GENOMIC DNA]</scope>
    <source>
        <strain evidence="8 9">EPI-7</strain>
    </source>
</reference>
<keyword evidence="2" id="KW-1003">Cell membrane</keyword>
<feature type="transmembrane region" description="Helical" evidence="7">
    <location>
        <begin position="176"/>
        <end position="198"/>
    </location>
</feature>
<accession>A0A7L4YS68</accession>
<dbReference type="Pfam" id="PF09678">
    <property type="entry name" value="Caa3_CtaG"/>
    <property type="match status" value="1"/>
</dbReference>
<dbReference type="GO" id="GO:0005886">
    <property type="term" value="C:plasma membrane"/>
    <property type="evidence" value="ECO:0007669"/>
    <property type="project" value="UniProtKB-SubCell"/>
</dbReference>
<feature type="region of interest" description="Disordered" evidence="6">
    <location>
        <begin position="622"/>
        <end position="660"/>
    </location>
</feature>
<feature type="transmembrane region" description="Helical" evidence="7">
    <location>
        <begin position="371"/>
        <end position="389"/>
    </location>
</feature>